<proteinExistence type="inferred from homology"/>
<organism evidence="12 13">
    <name type="scientific">Sinanodonta woodiana</name>
    <name type="common">Chinese pond mussel</name>
    <name type="synonym">Anodonta woodiana</name>
    <dbReference type="NCBI Taxonomy" id="1069815"/>
    <lineage>
        <taxon>Eukaryota</taxon>
        <taxon>Metazoa</taxon>
        <taxon>Spiralia</taxon>
        <taxon>Lophotrochozoa</taxon>
        <taxon>Mollusca</taxon>
        <taxon>Bivalvia</taxon>
        <taxon>Autobranchia</taxon>
        <taxon>Heteroconchia</taxon>
        <taxon>Palaeoheterodonta</taxon>
        <taxon>Unionida</taxon>
        <taxon>Unionoidea</taxon>
        <taxon>Unionidae</taxon>
        <taxon>Unioninae</taxon>
        <taxon>Sinanodonta</taxon>
    </lineage>
</organism>
<dbReference type="InterPro" id="IPR001223">
    <property type="entry name" value="Glyco_hydro18_cat"/>
</dbReference>
<dbReference type="InterPro" id="IPR029070">
    <property type="entry name" value="Chitinase_insertion_sf"/>
</dbReference>
<dbReference type="PANTHER" id="PTHR46290:SF1">
    <property type="entry name" value="DI-N-ACETYLCHITOBIASE"/>
    <property type="match status" value="1"/>
</dbReference>
<dbReference type="InterPro" id="IPR051887">
    <property type="entry name" value="GH18_Domain-Containing"/>
</dbReference>
<evidence type="ECO:0000313" key="13">
    <source>
        <dbReference type="Proteomes" id="UP001634394"/>
    </source>
</evidence>
<evidence type="ECO:0000256" key="8">
    <source>
        <dbReference type="ARBA" id="ARBA00055477"/>
    </source>
</evidence>
<feature type="domain" description="GH18" evidence="11">
    <location>
        <begin position="34"/>
        <end position="384"/>
    </location>
</feature>
<dbReference type="Pfam" id="PF00704">
    <property type="entry name" value="Glyco_hydro_18"/>
    <property type="match status" value="1"/>
</dbReference>
<evidence type="ECO:0000256" key="6">
    <source>
        <dbReference type="ARBA" id="ARBA00023228"/>
    </source>
</evidence>
<comment type="caution">
    <text evidence="12">The sequence shown here is derived from an EMBL/GenBank/DDBJ whole genome shotgun (WGS) entry which is preliminary data.</text>
</comment>
<keyword evidence="10" id="KW-0472">Membrane</keyword>
<dbReference type="InterPro" id="IPR017853">
    <property type="entry name" value="GH"/>
</dbReference>
<dbReference type="SUPFAM" id="SSF51445">
    <property type="entry name" value="(Trans)glycosidases"/>
    <property type="match status" value="1"/>
</dbReference>
<evidence type="ECO:0000256" key="7">
    <source>
        <dbReference type="ARBA" id="ARBA00023295"/>
    </source>
</evidence>
<keyword evidence="3" id="KW-0732">Signal</keyword>
<reference evidence="12 13" key="1">
    <citation type="submission" date="2024-11" db="EMBL/GenBank/DDBJ databases">
        <title>Chromosome-level genome assembly of the freshwater bivalve Anodonta woodiana.</title>
        <authorList>
            <person name="Chen X."/>
        </authorList>
    </citation>
    <scope>NUCLEOTIDE SEQUENCE [LARGE SCALE GENOMIC DNA]</scope>
    <source>
        <strain evidence="12">MN2024</strain>
        <tissue evidence="12">Gills</tissue>
    </source>
</reference>
<evidence type="ECO:0000256" key="10">
    <source>
        <dbReference type="SAM" id="Phobius"/>
    </source>
</evidence>
<dbReference type="SMART" id="SM00636">
    <property type="entry name" value="Glyco_18"/>
    <property type="match status" value="1"/>
</dbReference>
<gene>
    <name evidence="12" type="ORF">ACJMK2_038508</name>
</gene>
<comment type="function">
    <text evidence="8">Involved in the degradation of asparagine-linked glycoproteins. Hydrolyze of N-acetyl-beta-D-glucosamine (1-4)N-acetylglucosamine chitobiose core from the reducing end of the bond, it requires prior cleavage by glycosylasparaginase.</text>
</comment>
<dbReference type="GO" id="GO:0016798">
    <property type="term" value="F:hydrolase activity, acting on glycosyl bonds"/>
    <property type="evidence" value="ECO:0007669"/>
    <property type="project" value="UniProtKB-KW"/>
</dbReference>
<dbReference type="FunFam" id="3.20.20.80:FF:000250">
    <property type="entry name" value="Probable di-N-acetylchitobiase 1"/>
    <property type="match status" value="1"/>
</dbReference>
<dbReference type="Proteomes" id="UP001634394">
    <property type="component" value="Unassembled WGS sequence"/>
</dbReference>
<keyword evidence="6" id="KW-0458">Lysosome</keyword>
<evidence type="ECO:0000256" key="3">
    <source>
        <dbReference type="ARBA" id="ARBA00022729"/>
    </source>
</evidence>
<name>A0ABD3W965_SINWO</name>
<comment type="subcellular location">
    <subcellularLocation>
        <location evidence="1">Lysosome</location>
    </subcellularLocation>
</comment>
<evidence type="ECO:0000313" key="12">
    <source>
        <dbReference type="EMBL" id="KAL3870440.1"/>
    </source>
</evidence>
<dbReference type="AlphaFoldDB" id="A0ABD3W965"/>
<evidence type="ECO:0000256" key="5">
    <source>
        <dbReference type="ARBA" id="ARBA00023180"/>
    </source>
</evidence>
<dbReference type="PANTHER" id="PTHR46290">
    <property type="entry name" value="DI-N-ACETYLCHITOBIASE"/>
    <property type="match status" value="1"/>
</dbReference>
<dbReference type="PROSITE" id="PS51910">
    <property type="entry name" value="GH18_2"/>
    <property type="match status" value="1"/>
</dbReference>
<dbReference type="GO" id="GO:0005764">
    <property type="term" value="C:lysosome"/>
    <property type="evidence" value="ECO:0007669"/>
    <property type="project" value="UniProtKB-SubCell"/>
</dbReference>
<dbReference type="Gene3D" id="3.10.50.10">
    <property type="match status" value="1"/>
</dbReference>
<accession>A0ABD3W965</accession>
<keyword evidence="10" id="KW-1133">Transmembrane helix</keyword>
<keyword evidence="13" id="KW-1185">Reference proteome</keyword>
<protein>
    <recommendedName>
        <fullName evidence="9">Di-N-acetylchitobiase</fullName>
    </recommendedName>
</protein>
<keyword evidence="4" id="KW-0378">Hydrolase</keyword>
<feature type="transmembrane region" description="Helical" evidence="10">
    <location>
        <begin position="6"/>
        <end position="28"/>
    </location>
</feature>
<keyword evidence="5" id="KW-0325">Glycoprotein</keyword>
<evidence type="ECO:0000256" key="1">
    <source>
        <dbReference type="ARBA" id="ARBA00004371"/>
    </source>
</evidence>
<evidence type="ECO:0000256" key="2">
    <source>
        <dbReference type="ARBA" id="ARBA00009336"/>
    </source>
</evidence>
<keyword evidence="7" id="KW-0326">Glycosidase</keyword>
<evidence type="ECO:0000256" key="9">
    <source>
        <dbReference type="ARBA" id="ARBA00074174"/>
    </source>
</evidence>
<keyword evidence="10" id="KW-0812">Transmembrane</keyword>
<sequence length="403" mass="46058">MANSRIVVVVVTVAASILGLFFFGDILFRDSEHGKNGQTYTSRSPISCPCEDPSLCNRINDTRKRKEVFVFSLQSLNDSWRFYDWSKVTTIVTVGYMGFDVMCYAHKHGARAVIIGSMPKEQLTNKSAREMWIESQLKVVDAYFLDGINIDFEDVILQNETDIRDAYTALVKETNMAFKNYNKYLQVTVDIAWSPDCIDLRCYDYLGISLVSDFVFVMAYDEQSQILGKCVAKTNSDYSKTKSGLIKFLNLGITPDKMVLGVPWYGYYYPCLSMSRDNVCSLQLVPFRGVNCSDAAGKEINYNVIMEMLKNSTTGRLWDNVGLSPYFNYIEPATGIMHQIRYDDPESLVLKYDLALQYNLRGVGMWQAESLDYLHNTTETIKEWKEMWGAIPRFKIPSISLRP</sequence>
<evidence type="ECO:0000259" key="11">
    <source>
        <dbReference type="PROSITE" id="PS51910"/>
    </source>
</evidence>
<evidence type="ECO:0000256" key="4">
    <source>
        <dbReference type="ARBA" id="ARBA00022801"/>
    </source>
</evidence>
<dbReference type="Gene3D" id="3.20.20.80">
    <property type="entry name" value="Glycosidases"/>
    <property type="match status" value="1"/>
</dbReference>
<dbReference type="FunFam" id="3.10.50.10:FF:000006">
    <property type="entry name" value="Chitobiase, di-N-acetyl"/>
    <property type="match status" value="1"/>
</dbReference>
<dbReference type="EMBL" id="JBJQND010000007">
    <property type="protein sequence ID" value="KAL3870440.1"/>
    <property type="molecule type" value="Genomic_DNA"/>
</dbReference>
<dbReference type="InterPro" id="IPR011583">
    <property type="entry name" value="Chitinase_II/V-like_cat"/>
</dbReference>
<comment type="similarity">
    <text evidence="2">Belongs to the glycosyl hydrolase 18 family.</text>
</comment>